<dbReference type="EMBL" id="KB445809">
    <property type="protein sequence ID" value="EMD32685.1"/>
    <property type="molecule type" value="Genomic_DNA"/>
</dbReference>
<dbReference type="PANTHER" id="PTHR28174">
    <property type="entry name" value="54S RIBOSOMAL PROTEIN L36, MITOCHONDRIAL"/>
    <property type="match status" value="1"/>
</dbReference>
<dbReference type="HOGENOM" id="CLU_639345_0_0_1"/>
<dbReference type="GO" id="GO:0003735">
    <property type="term" value="F:structural constituent of ribosome"/>
    <property type="evidence" value="ECO:0007669"/>
    <property type="project" value="InterPro"/>
</dbReference>
<dbReference type="Proteomes" id="UP000016930">
    <property type="component" value="Unassembled WGS sequence"/>
</dbReference>
<evidence type="ECO:0000256" key="1">
    <source>
        <dbReference type="SAM" id="MobiDB-lite"/>
    </source>
</evidence>
<dbReference type="AlphaFoldDB" id="M2QKL6"/>
<accession>M2QKL6</accession>
<keyword evidence="3" id="KW-1185">Reference proteome</keyword>
<dbReference type="Gene3D" id="6.20.130.10">
    <property type="match status" value="1"/>
</dbReference>
<dbReference type="GO" id="GO:0032543">
    <property type="term" value="P:mitochondrial translation"/>
    <property type="evidence" value="ECO:0007669"/>
    <property type="project" value="InterPro"/>
</dbReference>
<reference evidence="2 3" key="1">
    <citation type="journal article" date="2012" name="Proc. Natl. Acad. Sci. U.S.A.">
        <title>Comparative genomics of Ceriporiopsis subvermispora and Phanerochaete chrysosporium provide insight into selective ligninolysis.</title>
        <authorList>
            <person name="Fernandez-Fueyo E."/>
            <person name="Ruiz-Duenas F.J."/>
            <person name="Ferreira P."/>
            <person name="Floudas D."/>
            <person name="Hibbett D.S."/>
            <person name="Canessa P."/>
            <person name="Larrondo L.F."/>
            <person name="James T.Y."/>
            <person name="Seelenfreund D."/>
            <person name="Lobos S."/>
            <person name="Polanco R."/>
            <person name="Tello M."/>
            <person name="Honda Y."/>
            <person name="Watanabe T."/>
            <person name="Watanabe T."/>
            <person name="Ryu J.S."/>
            <person name="Kubicek C.P."/>
            <person name="Schmoll M."/>
            <person name="Gaskell J."/>
            <person name="Hammel K.E."/>
            <person name="St John F.J."/>
            <person name="Vanden Wymelenberg A."/>
            <person name="Sabat G."/>
            <person name="Splinter BonDurant S."/>
            <person name="Syed K."/>
            <person name="Yadav J.S."/>
            <person name="Doddapaneni H."/>
            <person name="Subramanian V."/>
            <person name="Lavin J.L."/>
            <person name="Oguiza J.A."/>
            <person name="Perez G."/>
            <person name="Pisabarro A.G."/>
            <person name="Ramirez L."/>
            <person name="Santoyo F."/>
            <person name="Master E."/>
            <person name="Coutinho P.M."/>
            <person name="Henrissat B."/>
            <person name="Lombard V."/>
            <person name="Magnuson J.K."/>
            <person name="Kuees U."/>
            <person name="Hori C."/>
            <person name="Igarashi K."/>
            <person name="Samejima M."/>
            <person name="Held B.W."/>
            <person name="Barry K.W."/>
            <person name="LaButti K.M."/>
            <person name="Lapidus A."/>
            <person name="Lindquist E.A."/>
            <person name="Lucas S.M."/>
            <person name="Riley R."/>
            <person name="Salamov A.A."/>
            <person name="Hoffmeister D."/>
            <person name="Schwenk D."/>
            <person name="Hadar Y."/>
            <person name="Yarden O."/>
            <person name="de Vries R.P."/>
            <person name="Wiebenga A."/>
            <person name="Stenlid J."/>
            <person name="Eastwood D."/>
            <person name="Grigoriev I.V."/>
            <person name="Berka R.M."/>
            <person name="Blanchette R.A."/>
            <person name="Kersten P."/>
            <person name="Martinez A.T."/>
            <person name="Vicuna R."/>
            <person name="Cullen D."/>
        </authorList>
    </citation>
    <scope>NUCLEOTIDE SEQUENCE [LARGE SCALE GENOMIC DNA]</scope>
    <source>
        <strain evidence="2 3">B</strain>
    </source>
</reference>
<dbReference type="STRING" id="914234.M2QKL6"/>
<gene>
    <name evidence="2" type="ORF">CERSUDRAFT_126513</name>
</gene>
<evidence type="ECO:0000313" key="3">
    <source>
        <dbReference type="Proteomes" id="UP000016930"/>
    </source>
</evidence>
<proteinExistence type="predicted"/>
<protein>
    <submittedName>
        <fullName evidence="2">Uncharacterized protein</fullName>
    </submittedName>
</protein>
<feature type="region of interest" description="Disordered" evidence="1">
    <location>
        <begin position="400"/>
        <end position="429"/>
    </location>
</feature>
<organism evidence="2 3">
    <name type="scientific">Ceriporiopsis subvermispora (strain B)</name>
    <name type="common">White-rot fungus</name>
    <name type="synonym">Gelatoporia subvermispora</name>
    <dbReference type="NCBI Taxonomy" id="914234"/>
    <lineage>
        <taxon>Eukaryota</taxon>
        <taxon>Fungi</taxon>
        <taxon>Dikarya</taxon>
        <taxon>Basidiomycota</taxon>
        <taxon>Agaricomycotina</taxon>
        <taxon>Agaricomycetes</taxon>
        <taxon>Polyporales</taxon>
        <taxon>Gelatoporiaceae</taxon>
        <taxon>Gelatoporia</taxon>
    </lineage>
</organism>
<sequence length="429" mass="46589">MRFTYPWFISKIDRQTTHLQAILSLASFATEILFYSKTQACDSFLEVDGVLVYAYALGAAAVASHVAITTSLLFLLFTSRDCLPTTNHIIQRLIVFNITTGLPSSVRTENNCLFFPRGADLNARRSDSGHKLILDDIEHSRENAKCATTHGHAGKSLLWTRFDRPAKRHNGADARSSASLNQLVNFGGIRVGNSEIKSALEQSMTMVGQPIFASDMFGGDLPFSVGRLKTLSTAFCGKPTKLSPPTPTSTPTKLCEYSLYSSEQDDSLVCPREHVSLSRSPAYHRSPSHPANTLATAIAVFIPDASTEHICGPRATSIRADAYLEAPSTHAARSRIVRSDGATIIHYGTSPRSSLRLTRDTSSNPLWNVGGQAGSAEEEDAVTGRLGRFRRRFEGLGEGDGIDWTSEAAGESMENVQQMVEGKGKGKSS</sequence>
<name>M2QKL6_CERS8</name>
<evidence type="ECO:0000313" key="2">
    <source>
        <dbReference type="EMBL" id="EMD32685.1"/>
    </source>
</evidence>
<dbReference type="PANTHER" id="PTHR28174:SF1">
    <property type="entry name" value="LARGE RIBOSOMAL SUBUNIT PROTEIN BL31M"/>
    <property type="match status" value="1"/>
</dbReference>
<dbReference type="InterPro" id="IPR034600">
    <property type="entry name" value="Ribosomal_bL31m"/>
</dbReference>
<dbReference type="GO" id="GO:0005762">
    <property type="term" value="C:mitochondrial large ribosomal subunit"/>
    <property type="evidence" value="ECO:0007669"/>
    <property type="project" value="InterPro"/>
</dbReference>